<evidence type="ECO:0000313" key="3">
    <source>
        <dbReference type="EMBL" id="MCW1934503.1"/>
    </source>
</evidence>
<dbReference type="Pfam" id="PF00534">
    <property type="entry name" value="Glycos_transf_1"/>
    <property type="match status" value="1"/>
</dbReference>
<protein>
    <submittedName>
        <fullName evidence="3">Glycosyltransferase</fullName>
        <ecNumber evidence="3">2.4.-.-</ecNumber>
    </submittedName>
</protein>
<organism evidence="3 4">
    <name type="scientific">Pararhodobacter zhoushanensis</name>
    <dbReference type="NCBI Taxonomy" id="2479545"/>
    <lineage>
        <taxon>Bacteria</taxon>
        <taxon>Pseudomonadati</taxon>
        <taxon>Pseudomonadota</taxon>
        <taxon>Alphaproteobacteria</taxon>
        <taxon>Rhodobacterales</taxon>
        <taxon>Paracoccaceae</taxon>
        <taxon>Pararhodobacter</taxon>
    </lineage>
</organism>
<dbReference type="EMBL" id="JAPDFL010000001">
    <property type="protein sequence ID" value="MCW1934503.1"/>
    <property type="molecule type" value="Genomic_DNA"/>
</dbReference>
<evidence type="ECO:0000313" key="4">
    <source>
        <dbReference type="Proteomes" id="UP001208938"/>
    </source>
</evidence>
<gene>
    <name evidence="3" type="ORF">OKW52_20160</name>
</gene>
<comment type="caution">
    <text evidence="3">The sequence shown here is derived from an EMBL/GenBank/DDBJ whole genome shotgun (WGS) entry which is preliminary data.</text>
</comment>
<keyword evidence="3" id="KW-0328">Glycosyltransferase</keyword>
<dbReference type="Pfam" id="PF14559">
    <property type="entry name" value="TPR_19"/>
    <property type="match status" value="1"/>
</dbReference>
<sequence length="1006" mass="110161">MKTLDGKTAPHLTNGPEQTAQARSSDTDSASYTALLKQGEAQFNAGQFHQAEHLYSQALDRAGPTAVVLIRLADICIKTGALAAAETHLATLRNIAPAFPWTPLIEADLALCHADSDRALVHLRDAHARMPDNAKIKTRLDKLAEEVEKRRSRTAPAPLRIWPAKGLADFLTATPQERVLVVSWDIGHNVVGRGITMAETISDAVPTAVAGPMFPMYGTELWPPLADADRAVPIIGWNAPHFRHLVEGCLRLVQEWPAKTVWISKPRFPSMLIGLLYKHVHGATVLCDLDDDELAFVNGEAPRDFQSFVERMEPQDWQRPQGKIWTELGMGMVPMVDGLTACNPVLSARHGAALVRHGRRGSDAERAIAARAQTRLTHGFAPRDRVVLFLGTPRRHKGLLELAQAVVAQNDPDLVLCIAGSAVDIDMENALKALPGLRLKRLYEQPFSRVLDLNAMADLVVLLQDRESPISHSQTPAKLTDAVAVGSPVLITDVPPVADVIKAGAAMAIAKGEVLSERLRAVLAQPRPQGVHPFFAQEMAYGPNQRRALDAITTARQSTKRLTADGVRLLQFIDTEMPGVLPTDLSALAAPHLRSAPPLSRTIDPDKPINVAFFWKQNDSGLYGRRQDMLVRELARRPEIGRVLHIDAPIAAKQLQFNANPMRAPVDSERHMTSANALLRLAGLADEGNLFRRSFVTGTAGDTVLGTRLLSPDSFPNVVESWLRGLDMVDNCIAWVCPVVDGFSDVQARLNFPFIVSDYIDDQRFWTNSALKDQMIRENYRFMAQHTDLALANCAPVADALAGEGLQALMVPNGVDTPAAPPRPADEITRLGGPVVGYCGNMNDRFDFDLVESLSRARPDVQIVLIGKLSLKAERARMLALPNVHVLGVRRQDAAQACIAGFDVAIVPHIRNEMSDRMNPLKVYVYRSLGVPVVTSGVANLDDMQGEIRAATDTDGFIRAVNDALIEASTQPRKQMPDALKKALSWESKMDTIWAHVSEGLRARFV</sequence>
<dbReference type="EC" id="2.4.-.-" evidence="3"/>
<dbReference type="RefSeq" id="WP_264507289.1">
    <property type="nucleotide sequence ID" value="NZ_JAPDFL010000001.1"/>
</dbReference>
<name>A0ABT3H433_9RHOB</name>
<feature type="compositionally biased region" description="Polar residues" evidence="1">
    <location>
        <begin position="15"/>
        <end position="29"/>
    </location>
</feature>
<dbReference type="SUPFAM" id="SSF53756">
    <property type="entry name" value="UDP-Glycosyltransferase/glycogen phosphorylase"/>
    <property type="match status" value="2"/>
</dbReference>
<feature type="domain" description="Glycosyl transferase family 1" evidence="2">
    <location>
        <begin position="378"/>
        <end position="526"/>
    </location>
</feature>
<dbReference type="InterPro" id="IPR001296">
    <property type="entry name" value="Glyco_trans_1"/>
</dbReference>
<reference evidence="3 4" key="1">
    <citation type="submission" date="2022-10" db="EMBL/GenBank/DDBJ databases">
        <title>Pararhodobacter sp. nov., isolated from marine algae.</title>
        <authorList>
            <person name="Choi B.J."/>
            <person name="Kim J.M."/>
            <person name="Lee J.K."/>
            <person name="Choi D.G."/>
            <person name="Jeon C.O."/>
        </authorList>
    </citation>
    <scope>NUCLEOTIDE SEQUENCE [LARGE SCALE GENOMIC DNA]</scope>
    <source>
        <strain evidence="3 4">ZQ420</strain>
    </source>
</reference>
<dbReference type="Gene3D" id="3.40.50.2000">
    <property type="entry name" value="Glycogen Phosphorylase B"/>
    <property type="match status" value="2"/>
</dbReference>
<dbReference type="PANTHER" id="PTHR12526">
    <property type="entry name" value="GLYCOSYLTRANSFERASE"/>
    <property type="match status" value="1"/>
</dbReference>
<evidence type="ECO:0000256" key="1">
    <source>
        <dbReference type="SAM" id="MobiDB-lite"/>
    </source>
</evidence>
<proteinExistence type="predicted"/>
<dbReference type="Gene3D" id="1.25.40.10">
    <property type="entry name" value="Tetratricopeptide repeat domain"/>
    <property type="match status" value="1"/>
</dbReference>
<dbReference type="InterPro" id="IPR011990">
    <property type="entry name" value="TPR-like_helical_dom_sf"/>
</dbReference>
<dbReference type="Proteomes" id="UP001208938">
    <property type="component" value="Unassembled WGS sequence"/>
</dbReference>
<feature type="region of interest" description="Disordered" evidence="1">
    <location>
        <begin position="1"/>
        <end position="29"/>
    </location>
</feature>
<dbReference type="SUPFAM" id="SSF48452">
    <property type="entry name" value="TPR-like"/>
    <property type="match status" value="1"/>
</dbReference>
<dbReference type="GO" id="GO:0016757">
    <property type="term" value="F:glycosyltransferase activity"/>
    <property type="evidence" value="ECO:0007669"/>
    <property type="project" value="UniProtKB-KW"/>
</dbReference>
<accession>A0ABT3H433</accession>
<keyword evidence="4" id="KW-1185">Reference proteome</keyword>
<evidence type="ECO:0000259" key="2">
    <source>
        <dbReference type="Pfam" id="PF00534"/>
    </source>
</evidence>
<keyword evidence="3" id="KW-0808">Transferase</keyword>
<dbReference type="Pfam" id="PF13692">
    <property type="entry name" value="Glyco_trans_1_4"/>
    <property type="match status" value="1"/>
</dbReference>